<gene>
    <name evidence="1" type="ORF">GCM10010411_95040</name>
</gene>
<dbReference type="Proteomes" id="UP001501509">
    <property type="component" value="Unassembled WGS sequence"/>
</dbReference>
<evidence type="ECO:0000313" key="2">
    <source>
        <dbReference type="Proteomes" id="UP001501509"/>
    </source>
</evidence>
<evidence type="ECO:0008006" key="3">
    <source>
        <dbReference type="Google" id="ProtNLM"/>
    </source>
</evidence>
<accession>A0ABP6DEI0</accession>
<keyword evidence="2" id="KW-1185">Reference proteome</keyword>
<organism evidence="1 2">
    <name type="scientific">Actinomadura fulvescens</name>
    <dbReference type="NCBI Taxonomy" id="46160"/>
    <lineage>
        <taxon>Bacteria</taxon>
        <taxon>Bacillati</taxon>
        <taxon>Actinomycetota</taxon>
        <taxon>Actinomycetes</taxon>
        <taxon>Streptosporangiales</taxon>
        <taxon>Thermomonosporaceae</taxon>
        <taxon>Actinomadura</taxon>
    </lineage>
</organism>
<comment type="caution">
    <text evidence="1">The sequence shown here is derived from an EMBL/GenBank/DDBJ whole genome shotgun (WGS) entry which is preliminary data.</text>
</comment>
<protein>
    <recommendedName>
        <fullName evidence="3">PIN domain-containing protein</fullName>
    </recommendedName>
</protein>
<reference evidence="2" key="1">
    <citation type="journal article" date="2019" name="Int. J. Syst. Evol. Microbiol.">
        <title>The Global Catalogue of Microorganisms (GCM) 10K type strain sequencing project: providing services to taxonomists for standard genome sequencing and annotation.</title>
        <authorList>
            <consortium name="The Broad Institute Genomics Platform"/>
            <consortium name="The Broad Institute Genome Sequencing Center for Infectious Disease"/>
            <person name="Wu L."/>
            <person name="Ma J."/>
        </authorList>
    </citation>
    <scope>NUCLEOTIDE SEQUENCE [LARGE SCALE GENOMIC DNA]</scope>
    <source>
        <strain evidence="2">JCM 6833</strain>
    </source>
</reference>
<name>A0ABP6DEI0_9ACTN</name>
<dbReference type="RefSeq" id="WP_344549401.1">
    <property type="nucleotide sequence ID" value="NZ_BAAATD010000030.1"/>
</dbReference>
<proteinExistence type="predicted"/>
<dbReference type="EMBL" id="BAAATD010000030">
    <property type="protein sequence ID" value="GAA2639737.1"/>
    <property type="molecule type" value="Genomic_DNA"/>
</dbReference>
<evidence type="ECO:0000313" key="1">
    <source>
        <dbReference type="EMBL" id="GAA2639737.1"/>
    </source>
</evidence>
<sequence length="134" mass="14201">MRVLDHSTLAQIAAGADVGFHLLDLVERYNLPVLIPASALEQVARDAFSDPDAVTLLGRIDATLGFNQVNVDVLDEHRALQVAEAGSRIGQTAGSVSYAHAAVCAREHDCVVITADGAVWKDLAPDVVTVELTD</sequence>